<reference evidence="3" key="2">
    <citation type="submission" date="2023-07" db="EMBL/GenBank/DDBJ databases">
        <title>Yangia mangrovi SAOS 153D genome.</title>
        <authorList>
            <person name="Verma A."/>
            <person name="Pal Y."/>
            <person name="Sundharam S."/>
            <person name="Bisht B."/>
            <person name="Srinivasan K."/>
        </authorList>
    </citation>
    <scope>NUCLEOTIDE SEQUENCE [LARGE SCALE GENOMIC DNA]</scope>
    <source>
        <strain evidence="3">SAOS 153D</strain>
    </source>
</reference>
<sequence>MSEFSSLYALQPQTGQRLRHEFGWLYTYEGVNFAGQHFGRGEDGILYALTEGQFWKREATE</sequence>
<reference evidence="2" key="1">
    <citation type="submission" date="2017-09" db="EMBL/GenBank/DDBJ databases">
        <title>Yangia sp. SAOS 153D whole genome sequencing.</title>
        <authorList>
            <person name="Verma A."/>
            <person name="Krishnamurthi S."/>
        </authorList>
    </citation>
    <scope>NUCLEOTIDE SEQUENCE [LARGE SCALE GENOMIC DNA]</scope>
    <source>
        <strain evidence="2">SAOS 153D</strain>
    </source>
</reference>
<dbReference type="Proteomes" id="UP000217448">
    <property type="component" value="Unassembled WGS sequence"/>
</dbReference>
<evidence type="ECO:0000313" key="1">
    <source>
        <dbReference type="EMBL" id="MCT4369095.1"/>
    </source>
</evidence>
<name>A0A2A3K0X5_9RHOB</name>
<protein>
    <submittedName>
        <fullName evidence="2">Uncharacterized protein</fullName>
    </submittedName>
</protein>
<proteinExistence type="predicted"/>
<dbReference type="EMBL" id="NTHN01000011">
    <property type="protein sequence ID" value="PBD21063.1"/>
    <property type="molecule type" value="Genomic_DNA"/>
</dbReference>
<organism evidence="2">
    <name type="scientific">Alloyangia mangrovi</name>
    <dbReference type="NCBI Taxonomy" id="1779329"/>
    <lineage>
        <taxon>Bacteria</taxon>
        <taxon>Pseudomonadati</taxon>
        <taxon>Pseudomonadota</taxon>
        <taxon>Alphaproteobacteria</taxon>
        <taxon>Rhodobacterales</taxon>
        <taxon>Roseobacteraceae</taxon>
        <taxon>Alloyangia</taxon>
    </lineage>
</organism>
<comment type="caution">
    <text evidence="2">The sequence shown here is derived from an EMBL/GenBank/DDBJ whole genome shotgun (WGS) entry which is preliminary data.</text>
</comment>
<dbReference type="AlphaFoldDB" id="A0A2A3K0X5"/>
<evidence type="ECO:0000313" key="2">
    <source>
        <dbReference type="EMBL" id="PBD21063.1"/>
    </source>
</evidence>
<dbReference type="RefSeq" id="WP_095880516.1">
    <property type="nucleotide sequence ID" value="NZ_NTHN02000002.1"/>
</dbReference>
<evidence type="ECO:0000313" key="3">
    <source>
        <dbReference type="Proteomes" id="UP000217448"/>
    </source>
</evidence>
<dbReference type="EMBL" id="NTHN02000002">
    <property type="protein sequence ID" value="MCT4369095.1"/>
    <property type="molecule type" value="Genomic_DNA"/>
</dbReference>
<dbReference type="OrthoDB" id="278699at2"/>
<gene>
    <name evidence="1" type="ORF">CLG85_001555</name>
    <name evidence="2" type="ORF">CLG85_00725</name>
</gene>
<reference evidence="1" key="3">
    <citation type="submission" date="2024-05" db="EMBL/GenBank/DDBJ databases">
        <title>Yangia mangrovi SAOS 153D genome.</title>
        <authorList>
            <person name="Verma A."/>
            <person name="Pal Y."/>
            <person name="Sundharam S."/>
            <person name="Bisht B."/>
            <person name="Srinivasan K."/>
        </authorList>
    </citation>
    <scope>NUCLEOTIDE SEQUENCE</scope>
    <source>
        <strain evidence="1">SAOS 153D</strain>
    </source>
</reference>
<keyword evidence="3" id="KW-1185">Reference proteome</keyword>
<accession>A0A2A3K0X5</accession>